<dbReference type="GO" id="GO:0110155">
    <property type="term" value="P:NAD-cap decapping"/>
    <property type="evidence" value="ECO:0007669"/>
    <property type="project" value="TreeGrafter"/>
</dbReference>
<dbReference type="InterPro" id="IPR013961">
    <property type="entry name" value="RAI1"/>
</dbReference>
<keyword evidence="10" id="KW-0460">Magnesium</keyword>
<comment type="subcellular location">
    <subcellularLocation>
        <location evidence="1">Cell projection</location>
    </subcellularLocation>
    <subcellularLocation>
        <location evidence="10">Nucleus</location>
    </subcellularLocation>
</comment>
<evidence type="ECO:0000256" key="6">
    <source>
        <dbReference type="ARBA" id="ARBA00024458"/>
    </source>
</evidence>
<dbReference type="InterPro" id="IPR036770">
    <property type="entry name" value="Ankyrin_rpt-contain_sf"/>
</dbReference>
<dbReference type="InterPro" id="IPR013761">
    <property type="entry name" value="SAM/pointed_sf"/>
</dbReference>
<feature type="domain" description="SAM" evidence="12">
    <location>
        <begin position="673"/>
        <end position="738"/>
    </location>
</feature>
<evidence type="ECO:0000256" key="1">
    <source>
        <dbReference type="ARBA" id="ARBA00004316"/>
    </source>
</evidence>
<feature type="repeat" description="ANK" evidence="9">
    <location>
        <begin position="378"/>
        <end position="410"/>
    </location>
</feature>
<evidence type="ECO:0000313" key="14">
    <source>
        <dbReference type="Proteomes" id="UP000289886"/>
    </source>
</evidence>
<dbReference type="GO" id="GO:0000956">
    <property type="term" value="P:nuclear-transcribed mRNA catabolic process"/>
    <property type="evidence" value="ECO:0007669"/>
    <property type="project" value="TreeGrafter"/>
</dbReference>
<dbReference type="SMART" id="SM00248">
    <property type="entry name" value="ANK"/>
    <property type="match status" value="3"/>
</dbReference>
<dbReference type="Pfam" id="PF08652">
    <property type="entry name" value="RAI1"/>
    <property type="match status" value="1"/>
</dbReference>
<evidence type="ECO:0000256" key="2">
    <source>
        <dbReference type="ARBA" id="ARBA00006562"/>
    </source>
</evidence>
<dbReference type="InterPro" id="IPR039039">
    <property type="entry name" value="RAI1-like_fam"/>
</dbReference>
<dbReference type="Gene3D" id="1.25.40.20">
    <property type="entry name" value="Ankyrin repeat-containing domain"/>
    <property type="match status" value="1"/>
</dbReference>
<dbReference type="InterPro" id="IPR002110">
    <property type="entry name" value="Ankyrin_rpt"/>
</dbReference>
<dbReference type="Pfam" id="PF12796">
    <property type="entry name" value="Ank_2"/>
    <property type="match status" value="1"/>
</dbReference>
<keyword evidence="5" id="KW-0966">Cell projection</keyword>
<evidence type="ECO:0000256" key="11">
    <source>
        <dbReference type="SAM" id="MobiDB-lite"/>
    </source>
</evidence>
<dbReference type="FunFam" id="1.10.150.50:FF:000034">
    <property type="entry name" value="ankyrin repeat and SAM domain-containing protein 4B"/>
    <property type="match status" value="1"/>
</dbReference>
<feature type="repeat" description="ANK" evidence="9">
    <location>
        <begin position="345"/>
        <end position="377"/>
    </location>
</feature>
<accession>A0A662Z0V4</accession>
<dbReference type="GO" id="GO:0003723">
    <property type="term" value="F:RNA binding"/>
    <property type="evidence" value="ECO:0007669"/>
    <property type="project" value="UniProtKB-KW"/>
</dbReference>
<organism evidence="13 14">
    <name type="scientific">Acipenser ruthenus</name>
    <name type="common">Sterlet sturgeon</name>
    <dbReference type="NCBI Taxonomy" id="7906"/>
    <lineage>
        <taxon>Eukaryota</taxon>
        <taxon>Metazoa</taxon>
        <taxon>Chordata</taxon>
        <taxon>Craniata</taxon>
        <taxon>Vertebrata</taxon>
        <taxon>Euteleostomi</taxon>
        <taxon>Actinopterygii</taxon>
        <taxon>Chondrostei</taxon>
        <taxon>Acipenseriformes</taxon>
        <taxon>Acipenseridae</taxon>
        <taxon>Acipenser</taxon>
    </lineage>
</organism>
<keyword evidence="10" id="KW-0479">Metal-binding</keyword>
<comment type="caution">
    <text evidence="13">The sequence shown here is derived from an EMBL/GenBank/DDBJ whole genome shotgun (WGS) entry which is preliminary data.</text>
</comment>
<keyword evidence="14" id="KW-1185">Reference proteome</keyword>
<comment type="catalytic activity">
    <reaction evidence="6">
        <text>a 5'-end FAD-phospho-ribonucleoside in mRNA + H2O = a 5'-end phospho-ribonucleoside in mRNA + FAD + H(+)</text>
        <dbReference type="Rhea" id="RHEA:67492"/>
        <dbReference type="Rhea" id="RHEA-COMP:15692"/>
        <dbReference type="Rhea" id="RHEA-COMP:17275"/>
        <dbReference type="ChEBI" id="CHEBI:15377"/>
        <dbReference type="ChEBI" id="CHEBI:15378"/>
        <dbReference type="ChEBI" id="CHEBI:57692"/>
        <dbReference type="ChEBI" id="CHEBI:138282"/>
        <dbReference type="ChEBI" id="CHEBI:172372"/>
    </reaction>
    <physiologicalReaction direction="left-to-right" evidence="6">
        <dbReference type="Rhea" id="RHEA:67493"/>
    </physiologicalReaction>
</comment>
<evidence type="ECO:0000256" key="4">
    <source>
        <dbReference type="ARBA" id="ARBA00023043"/>
    </source>
</evidence>
<evidence type="ECO:0000256" key="10">
    <source>
        <dbReference type="RuleBase" id="RU367113"/>
    </source>
</evidence>
<dbReference type="SUPFAM" id="SSF48403">
    <property type="entry name" value="Ankyrin repeat"/>
    <property type="match status" value="1"/>
</dbReference>
<keyword evidence="10" id="KW-0539">Nucleus</keyword>
<dbReference type="GO" id="GO:0004518">
    <property type="term" value="F:nuclease activity"/>
    <property type="evidence" value="ECO:0007669"/>
    <property type="project" value="UniProtKB-KW"/>
</dbReference>
<dbReference type="PROSITE" id="PS50088">
    <property type="entry name" value="ANK_REPEAT"/>
    <property type="match status" value="2"/>
</dbReference>
<keyword evidence="4 9" id="KW-0040">ANK repeat</keyword>
<comment type="cofactor">
    <cofactor evidence="10">
        <name>Mg(2+)</name>
        <dbReference type="ChEBI" id="CHEBI:18420"/>
    </cofactor>
    <text evidence="10">Binds 2 magnesium ions.</text>
</comment>
<dbReference type="EMBL" id="SCEB01000006">
    <property type="protein sequence ID" value="RXN02026.1"/>
    <property type="molecule type" value="Genomic_DNA"/>
</dbReference>
<dbReference type="PANTHER" id="PTHR12395:SF9">
    <property type="entry name" value="DECAPPING AND EXORIBONUCLEASE PROTEIN"/>
    <property type="match status" value="1"/>
</dbReference>
<evidence type="ECO:0000256" key="9">
    <source>
        <dbReference type="PROSITE-ProRule" id="PRU00023"/>
    </source>
</evidence>
<keyword evidence="10" id="KW-0378">Hydrolase</keyword>
<dbReference type="GO" id="GO:0046872">
    <property type="term" value="F:metal ion binding"/>
    <property type="evidence" value="ECO:0007669"/>
    <property type="project" value="UniProtKB-KW"/>
</dbReference>
<dbReference type="CDD" id="cd21802">
    <property type="entry name" value="CEN_ANKS4B"/>
    <property type="match status" value="1"/>
</dbReference>
<keyword evidence="10" id="KW-0540">Nuclease</keyword>
<gene>
    <name evidence="13" type="ORF">EOD39_3334</name>
</gene>
<keyword evidence="10" id="KW-0694">RNA-binding</keyword>
<dbReference type="SUPFAM" id="SSF47769">
    <property type="entry name" value="SAM/Pointed domain"/>
    <property type="match status" value="1"/>
</dbReference>
<evidence type="ECO:0000259" key="12">
    <source>
        <dbReference type="SMART" id="SM00454"/>
    </source>
</evidence>
<evidence type="ECO:0000256" key="5">
    <source>
        <dbReference type="ARBA" id="ARBA00023273"/>
    </source>
</evidence>
<dbReference type="GO" id="GO:0034353">
    <property type="term" value="F:mRNA 5'-diphosphatase activity"/>
    <property type="evidence" value="ECO:0007669"/>
    <property type="project" value="TreeGrafter"/>
</dbReference>
<evidence type="ECO:0000256" key="7">
    <source>
        <dbReference type="ARBA" id="ARBA00024564"/>
    </source>
</evidence>
<comment type="catalytic activity">
    <reaction evidence="7">
        <text>a 5'-end CoA-ribonucleoside in mRNA + H2O = 3'-dephospho-CoA + a 5'-end phospho-ribonucleoside in mRNA + H(+)</text>
        <dbReference type="Rhea" id="RHEA:67496"/>
        <dbReference type="Rhea" id="RHEA-COMP:15692"/>
        <dbReference type="Rhea" id="RHEA-COMP:17276"/>
        <dbReference type="ChEBI" id="CHEBI:15377"/>
        <dbReference type="ChEBI" id="CHEBI:15378"/>
        <dbReference type="ChEBI" id="CHEBI:57328"/>
        <dbReference type="ChEBI" id="CHEBI:138282"/>
        <dbReference type="ChEBI" id="CHEBI:172371"/>
    </reaction>
    <physiologicalReaction direction="left-to-right" evidence="7">
        <dbReference type="Rhea" id="RHEA:67497"/>
    </physiologicalReaction>
</comment>
<reference evidence="13 14" key="1">
    <citation type="submission" date="2019-01" db="EMBL/GenBank/DDBJ databases">
        <title>Draft Genome and Complete Hox-Cluster Characterization of the Sterlet Sturgeon (Acipenser ruthenus).</title>
        <authorList>
            <person name="Wei Q."/>
        </authorList>
    </citation>
    <scope>NUCLEOTIDE SEQUENCE [LARGE SCALE GENOMIC DNA]</scope>
    <source>
        <strain evidence="13">WHYD16114868_AA</strain>
        <tissue evidence="13">Blood</tissue>
    </source>
</reference>
<dbReference type="InterPro" id="IPR001660">
    <property type="entry name" value="SAM"/>
</dbReference>
<dbReference type="SMART" id="SM00454">
    <property type="entry name" value="SAM"/>
    <property type="match status" value="1"/>
</dbReference>
<evidence type="ECO:0000256" key="8">
    <source>
        <dbReference type="ARBA" id="ARBA00049418"/>
    </source>
</evidence>
<dbReference type="PANTHER" id="PTHR12395">
    <property type="entry name" value="DOM-3 RELATED"/>
    <property type="match status" value="1"/>
</dbReference>
<dbReference type="Proteomes" id="UP000289886">
    <property type="component" value="Unassembled WGS sequence"/>
</dbReference>
<keyword evidence="10" id="KW-0547">Nucleotide-binding</keyword>
<evidence type="ECO:0000313" key="13">
    <source>
        <dbReference type="EMBL" id="RXN02026.1"/>
    </source>
</evidence>
<protein>
    <recommendedName>
        <fullName evidence="10">Decapping nuclease</fullName>
        <ecNumber evidence="10">3.6.1.-</ecNumber>
    </recommendedName>
</protein>
<dbReference type="PROSITE" id="PS50297">
    <property type="entry name" value="ANK_REP_REGION"/>
    <property type="match status" value="1"/>
</dbReference>
<dbReference type="GO" id="GO:0120025">
    <property type="term" value="C:plasma membrane bounded cell projection"/>
    <property type="evidence" value="ECO:0007669"/>
    <property type="project" value="UniProtKB-ARBA"/>
</dbReference>
<dbReference type="FunFam" id="1.25.40.20:FF:000074">
    <property type="entry name" value="Usher syndrome type-1G protein isoform X1"/>
    <property type="match status" value="1"/>
</dbReference>
<keyword evidence="3" id="KW-0677">Repeat</keyword>
<dbReference type="GO" id="GO:0005829">
    <property type="term" value="C:cytosol"/>
    <property type="evidence" value="ECO:0007669"/>
    <property type="project" value="TreeGrafter"/>
</dbReference>
<evidence type="ECO:0000256" key="3">
    <source>
        <dbReference type="ARBA" id="ARBA00022737"/>
    </source>
</evidence>
<name>A0A662Z0V4_ACIRT</name>
<dbReference type="AlphaFoldDB" id="A0A662Z0V4"/>
<dbReference type="EC" id="3.6.1.-" evidence="10"/>
<comment type="function">
    <text evidence="10">Decapping enzyme for NAD-capped RNAs: specifically hydrolyzes the nicotinamide adenine dinucleotide (NAD) cap from a subset of RNAs by removing the entire NAD moiety from the 5'-end of an NAD-capped RNA.</text>
</comment>
<comment type="similarity">
    <text evidence="2 10">Belongs to the DXO/Dom3Z family.</text>
</comment>
<dbReference type="Pfam" id="PF00536">
    <property type="entry name" value="SAM_1"/>
    <property type="match status" value="1"/>
</dbReference>
<dbReference type="GO" id="GO:0000166">
    <property type="term" value="F:nucleotide binding"/>
    <property type="evidence" value="ECO:0007669"/>
    <property type="project" value="UniProtKB-KW"/>
</dbReference>
<proteinExistence type="inferred from homology"/>
<dbReference type="GO" id="GO:0005634">
    <property type="term" value="C:nucleus"/>
    <property type="evidence" value="ECO:0007669"/>
    <property type="project" value="UniProtKB-SubCell"/>
</dbReference>
<comment type="catalytic activity">
    <reaction evidence="8">
        <text>a 5'-end NAD(+)-phospho-ribonucleoside in snoRNA + H2O = a 5'-end phospho-ribonucleoside in snoRNA + NAD(+) + H(+)</text>
        <dbReference type="Rhea" id="RHEA:60892"/>
        <dbReference type="Rhea" id="RHEA-COMP:15699"/>
        <dbReference type="Rhea" id="RHEA-COMP:15700"/>
        <dbReference type="ChEBI" id="CHEBI:15377"/>
        <dbReference type="ChEBI" id="CHEBI:15378"/>
        <dbReference type="ChEBI" id="CHEBI:57540"/>
        <dbReference type="ChEBI" id="CHEBI:138282"/>
        <dbReference type="ChEBI" id="CHEBI:144029"/>
    </reaction>
    <physiologicalReaction direction="left-to-right" evidence="8">
        <dbReference type="Rhea" id="RHEA:60893"/>
    </physiologicalReaction>
</comment>
<sequence length="750" mass="85502">MLRHYVEADQCPNFNLRDGYTDRFIKRDDGIKERLDHLLRWILENRSKLQRTPVDGDASGSSCRLSADFVTWRGHLTKLLTTPYETQEGWLLAVTLFNGTYYISEVETEAARRNRENRTERHAEMMYWGYKFEQYMCADEPSGLPDPSGVVNTNEAFCTVVQTKLTDHSLLFSGEVDCRDDSSRFKAAPGYYVELKTSAEICTPKQRSNLHRYKLLKWWAQSFLPGVPRIIAGFRDNDGLVVSLETFETAKISQLIKHEQNCWKPNVCMNLCNAFLSFVKKVVTQDDYRVVYLFSWEPYKDVSYSVHKDSEYTFLHDWYHKAAIDGYLELLKDGTRKDLNTPDEDGMTPTLWAAYHGHAEALQLICSRGGDPDRSDIWGNSPLHHAAANGHMHIITFLVNFGANIFSLDNDFHTPMDVAASKDRMECVRFLDAAATKQTAHNPKKVAKQKEQASKEATKKVKICEKVQQKHESKMNKIYHREHQLSHSGSVRSSIETGTINSMDEQFSKLIAADASGTLTSRIKGTLQKKLGKKGKNTVERQVGDNVIFLKQENGTLGRTNVMDVFNELEENEAEQEGGFSDQDGEDDSQNSTTGHKDSIFNRPGLGHMVFRRNFTMGLTAQHEEISYNTENEDIGFRIRDELFQSEARGEADEGYEEKDTNLPWNEDEIGLEDEEETSNLAAFLASLNLVEFSPIFNREQLDLEALMLCSDEDLRSIHIQLGPRKKILEAAGRRKRALTQPSTMVDSLL</sequence>
<dbReference type="Gene3D" id="1.10.150.50">
    <property type="entry name" value="Transcription Factor, Ets-1"/>
    <property type="match status" value="1"/>
</dbReference>
<feature type="region of interest" description="Disordered" evidence="11">
    <location>
        <begin position="571"/>
        <end position="603"/>
    </location>
</feature>